<evidence type="ECO:0000259" key="2">
    <source>
        <dbReference type="Pfam" id="PF13963"/>
    </source>
</evidence>
<dbReference type="STRING" id="3821.A0A151SX51"/>
<keyword evidence="4" id="KW-1185">Reference proteome</keyword>
<evidence type="ECO:0000313" key="3">
    <source>
        <dbReference type="EMBL" id="KYP59372.1"/>
    </source>
</evidence>
<protein>
    <recommendedName>
        <fullName evidence="5">Transposase-associated domain-containing protein</fullName>
    </recommendedName>
</protein>
<dbReference type="Pfam" id="PF13952">
    <property type="entry name" value="DUF4216"/>
    <property type="match status" value="1"/>
</dbReference>
<reference evidence="3 4" key="1">
    <citation type="journal article" date="2012" name="Nat. Biotechnol.">
        <title>Draft genome sequence of pigeonpea (Cajanus cajan), an orphan legume crop of resource-poor farmers.</title>
        <authorList>
            <person name="Varshney R.K."/>
            <person name="Chen W."/>
            <person name="Li Y."/>
            <person name="Bharti A.K."/>
            <person name="Saxena R.K."/>
            <person name="Schlueter J.A."/>
            <person name="Donoghue M.T."/>
            <person name="Azam S."/>
            <person name="Fan G."/>
            <person name="Whaley A.M."/>
            <person name="Farmer A.D."/>
            <person name="Sheridan J."/>
            <person name="Iwata A."/>
            <person name="Tuteja R."/>
            <person name="Penmetsa R.V."/>
            <person name="Wu W."/>
            <person name="Upadhyaya H.D."/>
            <person name="Yang S.P."/>
            <person name="Shah T."/>
            <person name="Saxena K.B."/>
            <person name="Michael T."/>
            <person name="McCombie W.R."/>
            <person name="Yang B."/>
            <person name="Zhang G."/>
            <person name="Yang H."/>
            <person name="Wang J."/>
            <person name="Spillane C."/>
            <person name="Cook D.R."/>
            <person name="May G.D."/>
            <person name="Xu X."/>
            <person name="Jackson S.A."/>
        </authorList>
    </citation>
    <scope>NUCLEOTIDE SEQUENCE [LARGE SCALE GENOMIC DNA]</scope>
    <source>
        <strain evidence="4">cv. Asha</strain>
    </source>
</reference>
<dbReference type="EMBL" id="CM003612">
    <property type="protein sequence ID" value="KYP59372.1"/>
    <property type="molecule type" value="Genomic_DNA"/>
</dbReference>
<dbReference type="Pfam" id="PF13963">
    <property type="entry name" value="Transpos_assoc"/>
    <property type="match status" value="1"/>
</dbReference>
<accession>A0A151SX51</accession>
<feature type="domain" description="Transposase-associated" evidence="2">
    <location>
        <begin position="3"/>
        <end position="75"/>
    </location>
</feature>
<sequence>MDKSWIDFPRKTLQYMEGLNKFLDFAFSNKSVDGKIICPCLKCKFNKWQTREATYEHSILKPFPKGYTFWLLHGETRSVQNVVETPPIPQQNEDRVVADNPIYELKFLAMGPIDCAKRFSAYNVNGFKFRTLERDEGLKTQNRGILGTFGTRSYASSSDNQMQFGGVPYYGKLIDIIEINYHGRFSVTLFKCMWANTTISRGIVTDDLGFTSVNFARLIHTGDNDDDEPYIQATEAQMVYYVEDESDKNWSIPVHLKPRDLYDMGEDDGDTFHECEPFEQQNLENSFPDGEENIPLTRFYF</sequence>
<dbReference type="InterPro" id="IPR025312">
    <property type="entry name" value="DUF4216"/>
</dbReference>
<gene>
    <name evidence="3" type="ORF">KK1_014806</name>
</gene>
<name>A0A151SX51_CAJCA</name>
<evidence type="ECO:0000313" key="4">
    <source>
        <dbReference type="Proteomes" id="UP000075243"/>
    </source>
</evidence>
<feature type="domain" description="DUF4216" evidence="1">
    <location>
        <begin position="177"/>
        <end position="252"/>
    </location>
</feature>
<evidence type="ECO:0000259" key="1">
    <source>
        <dbReference type="Pfam" id="PF13952"/>
    </source>
</evidence>
<dbReference type="InterPro" id="IPR029480">
    <property type="entry name" value="Transpos_assoc"/>
</dbReference>
<organism evidence="3 4">
    <name type="scientific">Cajanus cajan</name>
    <name type="common">Pigeon pea</name>
    <name type="synonym">Cajanus indicus</name>
    <dbReference type="NCBI Taxonomy" id="3821"/>
    <lineage>
        <taxon>Eukaryota</taxon>
        <taxon>Viridiplantae</taxon>
        <taxon>Streptophyta</taxon>
        <taxon>Embryophyta</taxon>
        <taxon>Tracheophyta</taxon>
        <taxon>Spermatophyta</taxon>
        <taxon>Magnoliopsida</taxon>
        <taxon>eudicotyledons</taxon>
        <taxon>Gunneridae</taxon>
        <taxon>Pentapetalae</taxon>
        <taxon>rosids</taxon>
        <taxon>fabids</taxon>
        <taxon>Fabales</taxon>
        <taxon>Fabaceae</taxon>
        <taxon>Papilionoideae</taxon>
        <taxon>50 kb inversion clade</taxon>
        <taxon>NPAAA clade</taxon>
        <taxon>indigoferoid/millettioid clade</taxon>
        <taxon>Phaseoleae</taxon>
        <taxon>Cajanus</taxon>
    </lineage>
</organism>
<dbReference type="PANTHER" id="PTHR48258">
    <property type="entry name" value="DUF4218 DOMAIN-CONTAINING PROTEIN-RELATED"/>
    <property type="match status" value="1"/>
</dbReference>
<proteinExistence type="predicted"/>
<dbReference type="PANTHER" id="PTHR48258:SF12">
    <property type="entry name" value="TRANSPOSON PROTEIN, CACTA, EN_SPM SUB-CLASS"/>
    <property type="match status" value="1"/>
</dbReference>
<dbReference type="AlphaFoldDB" id="A0A151SX51"/>
<evidence type="ECO:0008006" key="5">
    <source>
        <dbReference type="Google" id="ProtNLM"/>
    </source>
</evidence>
<dbReference type="OMA" id="FHECEAF"/>
<dbReference type="Gramene" id="C.cajan_14377.t">
    <property type="protein sequence ID" value="C.cajan_14377.t"/>
    <property type="gene ID" value="C.cajan_14377"/>
</dbReference>
<dbReference type="Proteomes" id="UP000075243">
    <property type="component" value="Chromosome 10"/>
</dbReference>